<evidence type="ECO:0000256" key="6">
    <source>
        <dbReference type="SAM" id="Phobius"/>
    </source>
</evidence>
<dbReference type="InterPro" id="IPR051085">
    <property type="entry name" value="MB_O-acyltransferase"/>
</dbReference>
<evidence type="ECO:0000256" key="3">
    <source>
        <dbReference type="ARBA" id="ARBA00022692"/>
    </source>
</evidence>
<dbReference type="Pfam" id="PF03062">
    <property type="entry name" value="MBOAT"/>
    <property type="match status" value="1"/>
</dbReference>
<keyword evidence="3 6" id="KW-0812">Transmembrane</keyword>
<dbReference type="InterPro" id="IPR004299">
    <property type="entry name" value="MBOAT_fam"/>
</dbReference>
<feature type="transmembrane region" description="Helical" evidence="6">
    <location>
        <begin position="307"/>
        <end position="327"/>
    </location>
</feature>
<keyword evidence="7" id="KW-0808">Transferase</keyword>
<dbReference type="GO" id="GO:0005783">
    <property type="term" value="C:endoplasmic reticulum"/>
    <property type="evidence" value="ECO:0007669"/>
    <property type="project" value="TreeGrafter"/>
</dbReference>
<feature type="transmembrane region" description="Helical" evidence="6">
    <location>
        <begin position="51"/>
        <end position="75"/>
    </location>
</feature>
<evidence type="ECO:0000256" key="2">
    <source>
        <dbReference type="ARBA" id="ARBA00010323"/>
    </source>
</evidence>
<dbReference type="AlphaFoldDB" id="A0A1Y2C947"/>
<reference evidence="7 8" key="1">
    <citation type="submission" date="2016-07" db="EMBL/GenBank/DDBJ databases">
        <title>Pervasive Adenine N6-methylation of Active Genes in Fungi.</title>
        <authorList>
            <consortium name="DOE Joint Genome Institute"/>
            <person name="Mondo S.J."/>
            <person name="Dannebaum R.O."/>
            <person name="Kuo R.C."/>
            <person name="Labutti K."/>
            <person name="Haridas S."/>
            <person name="Kuo A."/>
            <person name="Salamov A."/>
            <person name="Ahrendt S.R."/>
            <person name="Lipzen A."/>
            <person name="Sullivan W."/>
            <person name="Andreopoulos W.B."/>
            <person name="Clum A."/>
            <person name="Lindquist E."/>
            <person name="Daum C."/>
            <person name="Ramamoorthy G.K."/>
            <person name="Gryganskyi A."/>
            <person name="Culley D."/>
            <person name="Magnuson J.K."/>
            <person name="James T.Y."/>
            <person name="O'Malley M.A."/>
            <person name="Stajich J.E."/>
            <person name="Spatafora J.W."/>
            <person name="Visel A."/>
            <person name="Grigoriev I.V."/>
        </authorList>
    </citation>
    <scope>NUCLEOTIDE SEQUENCE [LARGE SCALE GENOMIC DNA]</scope>
    <source>
        <strain evidence="7 8">JEL800</strain>
    </source>
</reference>
<sequence length="339" mass="39836">MDLHWREQESEASERLAVANHTESCKECDGGGFQCYKSRVQIHRPMKDYNFIAYLCYLLYAPLYLAGPIMTFNDFMSQTKTRLPSTTNHSQLIRYTLRLILCVVLMETFQHWLFVIAIAKSGTWLSSFTGFEVFCLVVFNLKHIWLKLLIMWRFFRLWALLDGYESVENMGRCMMNNQSASGFWRNWHRSFNRWIVRYVYVPLGGSRLYVLNLLVTFTFVALWHDLEMKLITWGWFICLSIIPEYLAGIYFPHKKWESWRFYQSLCACGAVVNIWLMVCANIVGFGALSGDDGGFLKGIPKMFSSDIMSIMGMFVFWFSVAQVGFSYRRWEEMTEKSTE</sequence>
<dbReference type="GO" id="GO:0006506">
    <property type="term" value="P:GPI anchor biosynthetic process"/>
    <property type="evidence" value="ECO:0007669"/>
    <property type="project" value="TreeGrafter"/>
</dbReference>
<dbReference type="Proteomes" id="UP000193642">
    <property type="component" value="Unassembled WGS sequence"/>
</dbReference>
<dbReference type="PANTHER" id="PTHR13285">
    <property type="entry name" value="ACYLTRANSFERASE"/>
    <property type="match status" value="1"/>
</dbReference>
<dbReference type="OrthoDB" id="420606at2759"/>
<comment type="subcellular location">
    <subcellularLocation>
        <location evidence="1">Membrane</location>
        <topology evidence="1">Multi-pass membrane protein</topology>
    </subcellularLocation>
</comment>
<feature type="transmembrane region" description="Helical" evidence="6">
    <location>
        <begin position="124"/>
        <end position="146"/>
    </location>
</feature>
<feature type="transmembrane region" description="Helical" evidence="6">
    <location>
        <begin position="264"/>
        <end position="287"/>
    </location>
</feature>
<keyword evidence="5 6" id="KW-0472">Membrane</keyword>
<proteinExistence type="inferred from homology"/>
<feature type="transmembrane region" description="Helical" evidence="6">
    <location>
        <begin position="198"/>
        <end position="224"/>
    </location>
</feature>
<dbReference type="EMBL" id="MCGO01000025">
    <property type="protein sequence ID" value="ORY43437.1"/>
    <property type="molecule type" value="Genomic_DNA"/>
</dbReference>
<name>A0A1Y2C947_9FUNG</name>
<gene>
    <name evidence="7" type="ORF">BCR33DRAFT_717646</name>
</gene>
<dbReference type="GO" id="GO:0016020">
    <property type="term" value="C:membrane"/>
    <property type="evidence" value="ECO:0007669"/>
    <property type="project" value="UniProtKB-SubCell"/>
</dbReference>
<dbReference type="GO" id="GO:0008374">
    <property type="term" value="F:O-acyltransferase activity"/>
    <property type="evidence" value="ECO:0007669"/>
    <property type="project" value="TreeGrafter"/>
</dbReference>
<feature type="transmembrane region" description="Helical" evidence="6">
    <location>
        <begin position="230"/>
        <end position="252"/>
    </location>
</feature>
<evidence type="ECO:0000313" key="7">
    <source>
        <dbReference type="EMBL" id="ORY43437.1"/>
    </source>
</evidence>
<accession>A0A1Y2C947</accession>
<keyword evidence="4 6" id="KW-1133">Transmembrane helix</keyword>
<dbReference type="STRING" id="329046.A0A1Y2C947"/>
<feature type="transmembrane region" description="Helical" evidence="6">
    <location>
        <begin position="95"/>
        <end position="118"/>
    </location>
</feature>
<evidence type="ECO:0000256" key="1">
    <source>
        <dbReference type="ARBA" id="ARBA00004141"/>
    </source>
</evidence>
<dbReference type="PANTHER" id="PTHR13285:SF18">
    <property type="entry name" value="PROTEIN-CYSTEINE N-PALMITOYLTRANSFERASE RASP"/>
    <property type="match status" value="1"/>
</dbReference>
<evidence type="ECO:0000256" key="4">
    <source>
        <dbReference type="ARBA" id="ARBA00022989"/>
    </source>
</evidence>
<protein>
    <submittedName>
        <fullName evidence="7">Membrane bound O-acyl transferase</fullName>
    </submittedName>
</protein>
<evidence type="ECO:0000256" key="5">
    <source>
        <dbReference type="ARBA" id="ARBA00023136"/>
    </source>
</evidence>
<comment type="caution">
    <text evidence="7">The sequence shown here is derived from an EMBL/GenBank/DDBJ whole genome shotgun (WGS) entry which is preliminary data.</text>
</comment>
<organism evidence="7 8">
    <name type="scientific">Rhizoclosmatium globosum</name>
    <dbReference type="NCBI Taxonomy" id="329046"/>
    <lineage>
        <taxon>Eukaryota</taxon>
        <taxon>Fungi</taxon>
        <taxon>Fungi incertae sedis</taxon>
        <taxon>Chytridiomycota</taxon>
        <taxon>Chytridiomycota incertae sedis</taxon>
        <taxon>Chytridiomycetes</taxon>
        <taxon>Chytridiales</taxon>
        <taxon>Chytriomycetaceae</taxon>
        <taxon>Rhizoclosmatium</taxon>
    </lineage>
</organism>
<comment type="similarity">
    <text evidence="2">Belongs to the membrane-bound acyltransferase family.</text>
</comment>
<evidence type="ECO:0000313" key="8">
    <source>
        <dbReference type="Proteomes" id="UP000193642"/>
    </source>
</evidence>
<keyword evidence="8" id="KW-1185">Reference proteome</keyword>